<dbReference type="OrthoDB" id="3267806at2759"/>
<feature type="transmembrane region" description="Helical" evidence="1">
    <location>
        <begin position="177"/>
        <end position="204"/>
    </location>
</feature>
<organism evidence="2 3">
    <name type="scientific">Macrolepiota fuliginosa MF-IS2</name>
    <dbReference type="NCBI Taxonomy" id="1400762"/>
    <lineage>
        <taxon>Eukaryota</taxon>
        <taxon>Fungi</taxon>
        <taxon>Dikarya</taxon>
        <taxon>Basidiomycota</taxon>
        <taxon>Agaricomycotina</taxon>
        <taxon>Agaricomycetes</taxon>
        <taxon>Agaricomycetidae</taxon>
        <taxon>Agaricales</taxon>
        <taxon>Agaricineae</taxon>
        <taxon>Agaricaceae</taxon>
        <taxon>Macrolepiota</taxon>
    </lineage>
</organism>
<feature type="transmembrane region" description="Helical" evidence="1">
    <location>
        <begin position="108"/>
        <end position="125"/>
    </location>
</feature>
<gene>
    <name evidence="2" type="ORF">P691DRAFT_737841</name>
</gene>
<dbReference type="Proteomes" id="UP000807342">
    <property type="component" value="Unassembled WGS sequence"/>
</dbReference>
<evidence type="ECO:0000256" key="1">
    <source>
        <dbReference type="SAM" id="Phobius"/>
    </source>
</evidence>
<reference evidence="2" key="1">
    <citation type="submission" date="2020-11" db="EMBL/GenBank/DDBJ databases">
        <authorList>
            <consortium name="DOE Joint Genome Institute"/>
            <person name="Ahrendt S."/>
            <person name="Riley R."/>
            <person name="Andreopoulos W."/>
            <person name="Labutti K."/>
            <person name="Pangilinan J."/>
            <person name="Ruiz-Duenas F.J."/>
            <person name="Barrasa J.M."/>
            <person name="Sanchez-Garcia M."/>
            <person name="Camarero S."/>
            <person name="Miyauchi S."/>
            <person name="Serrano A."/>
            <person name="Linde D."/>
            <person name="Babiker R."/>
            <person name="Drula E."/>
            <person name="Ayuso-Fernandez I."/>
            <person name="Pacheco R."/>
            <person name="Padilla G."/>
            <person name="Ferreira P."/>
            <person name="Barriuso J."/>
            <person name="Kellner H."/>
            <person name="Castanera R."/>
            <person name="Alfaro M."/>
            <person name="Ramirez L."/>
            <person name="Pisabarro A.G."/>
            <person name="Kuo A."/>
            <person name="Tritt A."/>
            <person name="Lipzen A."/>
            <person name="He G."/>
            <person name="Yan M."/>
            <person name="Ng V."/>
            <person name="Cullen D."/>
            <person name="Martin F."/>
            <person name="Rosso M.-N."/>
            <person name="Henrissat B."/>
            <person name="Hibbett D."/>
            <person name="Martinez A.T."/>
            <person name="Grigoriev I.V."/>
        </authorList>
    </citation>
    <scope>NUCLEOTIDE SEQUENCE</scope>
    <source>
        <strain evidence="2">MF-IS2</strain>
    </source>
</reference>
<dbReference type="EMBL" id="MU151469">
    <property type="protein sequence ID" value="KAF9443481.1"/>
    <property type="molecule type" value="Genomic_DNA"/>
</dbReference>
<dbReference type="AlphaFoldDB" id="A0A9P6BWZ5"/>
<protein>
    <submittedName>
        <fullName evidence="2">Uncharacterized protein</fullName>
    </submittedName>
</protein>
<accession>A0A9P6BWZ5</accession>
<keyword evidence="1" id="KW-1133">Transmembrane helix</keyword>
<keyword evidence="1" id="KW-0472">Membrane</keyword>
<name>A0A9P6BWZ5_9AGAR</name>
<feature type="transmembrane region" description="Helical" evidence="1">
    <location>
        <begin position="20"/>
        <end position="46"/>
    </location>
</feature>
<feature type="transmembrane region" description="Helical" evidence="1">
    <location>
        <begin position="58"/>
        <end position="88"/>
    </location>
</feature>
<feature type="transmembrane region" description="Helical" evidence="1">
    <location>
        <begin position="132"/>
        <end position="157"/>
    </location>
</feature>
<evidence type="ECO:0000313" key="2">
    <source>
        <dbReference type="EMBL" id="KAF9443481.1"/>
    </source>
</evidence>
<keyword evidence="1" id="KW-0812">Transmembrane</keyword>
<keyword evidence="3" id="KW-1185">Reference proteome</keyword>
<sequence length="308" mass="33990">MAANFPPAQAKSSLTEALDLIGSTTINGILCGIAFALYCLCAWSLYPQLRVPDQRKQAALTLIYTSLVILCELAIVALTTSVIRLVYIDHDPGGLLNHEKVVPGGQRIAFFSTSSVALDFLTFGVQMQRLWVIWVATQYATIVILLPFLLYISFIALDTILTIWPHYPDILSLKSGTALTIATLGVESAFTLLVTGLVITRLVIVRRRHMSTGLGSSMTREYVCIAAMLIESYALESAWSFIAMVLYAVGSPWSVLFIQCDDSIKVIAYLLVVYRVSKGRAWNNQTENQLSDLRWNHGTQTATVETMA</sequence>
<proteinExistence type="predicted"/>
<comment type="caution">
    <text evidence="2">The sequence shown here is derived from an EMBL/GenBank/DDBJ whole genome shotgun (WGS) entry which is preliminary data.</text>
</comment>
<evidence type="ECO:0000313" key="3">
    <source>
        <dbReference type="Proteomes" id="UP000807342"/>
    </source>
</evidence>